<keyword evidence="1" id="KW-1133">Transmembrane helix</keyword>
<evidence type="ECO:0000313" key="2">
    <source>
        <dbReference type="EMBL" id="BAE46284.1"/>
    </source>
</evidence>
<gene>
    <name evidence="2" type="ordered locus">RER_pREC1-00430</name>
</gene>
<sequence>MTNTELMKAFSLPEGRRGLLYFPGDEWAWEQQIRDVQDRTFAADGYPGESHDRQVAFHRAAARVERSLADQERRNLRAFKGIPGRVDITEASVIRTARQQARFISGYRRPWTYAVGAVIAALSLTAAAVVMFWPRTFLNWLLVELPPREEWTVDGALVDRVASVGAWTVMGAATVVLVFGVFALVLSSVDAPPVPRLRKINHQLWVIFMTATLAGMVAAGGMSFVAIIIAALVEMPTT</sequence>
<dbReference type="KEGG" id="rer:RER_pREC1-00430"/>
<evidence type="ECO:0000256" key="1">
    <source>
        <dbReference type="SAM" id="Phobius"/>
    </source>
</evidence>
<reference evidence="3" key="1">
    <citation type="submission" date="2005-03" db="EMBL/GenBank/DDBJ databases">
        <title>Comparison of the complete genome sequences of Rhodococcus erythropolis PR4 and Rhodococcus opacus B4.</title>
        <authorList>
            <person name="Takarada H."/>
            <person name="Sekine M."/>
            <person name="Hosoyama A."/>
            <person name="Yamada R."/>
            <person name="Fujisawa T."/>
            <person name="Omata S."/>
            <person name="Shimizu A."/>
            <person name="Tsukatani N."/>
            <person name="Tanikawa S."/>
            <person name="Fujita N."/>
            <person name="Harayama S."/>
        </authorList>
    </citation>
    <scope>NUCLEOTIDE SEQUENCE [LARGE SCALE GENOMIC DNA]</scope>
    <source>
        <strain evidence="3">PR4 / NBRC 100887</strain>
        <plasmid evidence="3">pREC1</plasmid>
    </source>
</reference>
<keyword evidence="1" id="KW-0812">Transmembrane</keyword>
<dbReference type="AlphaFoldDB" id="Q3L929"/>
<dbReference type="Proteomes" id="UP000002204">
    <property type="component" value="Plasmid pREC1"/>
</dbReference>
<organism evidence="2 3">
    <name type="scientific">Rhodococcus erythropolis (strain PR4 / NBRC 100887)</name>
    <dbReference type="NCBI Taxonomy" id="234621"/>
    <lineage>
        <taxon>Bacteria</taxon>
        <taxon>Bacillati</taxon>
        <taxon>Actinomycetota</taxon>
        <taxon>Actinomycetes</taxon>
        <taxon>Mycobacteriales</taxon>
        <taxon>Nocardiaceae</taxon>
        <taxon>Rhodococcus</taxon>
        <taxon>Rhodococcus erythropolis group</taxon>
    </lineage>
</organism>
<keyword evidence="1" id="KW-0472">Membrane</keyword>
<accession>Q3L929</accession>
<proteinExistence type="predicted"/>
<feature type="transmembrane region" description="Helical" evidence="1">
    <location>
        <begin position="164"/>
        <end position="186"/>
    </location>
</feature>
<dbReference type="HOGENOM" id="CLU_1165120_0_0_11"/>
<geneLocation type="plasmid" evidence="2 3">
    <name>pREC1</name>
</geneLocation>
<keyword evidence="2" id="KW-0614">Plasmid</keyword>
<reference evidence="2 3" key="2">
    <citation type="journal article" date="2006" name="Environ. Microbiol.">
        <title>Sequence analysis of three plasmids harboured in Rhodococcus erythropolis strain PR4.</title>
        <authorList>
            <person name="Sekine M."/>
            <person name="Tanikawa S."/>
            <person name="Omata S."/>
            <person name="Saito M."/>
            <person name="Fujisawa T."/>
            <person name="Tsukatani N."/>
            <person name="Tajima T."/>
            <person name="Sekigawa T."/>
            <person name="Kosugi H."/>
            <person name="Matsuo Y."/>
            <person name="Nishiko R."/>
            <person name="Imamura K."/>
            <person name="Ito M."/>
            <person name="Narita H."/>
            <person name="Tago S."/>
            <person name="Fujita N."/>
            <person name="Harayama S."/>
        </authorList>
    </citation>
    <scope>NUCLEOTIDE SEQUENCE [LARGE SCALE GENOMIC DNA]</scope>
    <source>
        <strain evidence="3">PR4 / NBRC 100887</strain>
        <plasmid evidence="2 3">pREC1</plasmid>
    </source>
</reference>
<feature type="transmembrane region" description="Helical" evidence="1">
    <location>
        <begin position="111"/>
        <end position="133"/>
    </location>
</feature>
<dbReference type="EMBL" id="AP008932">
    <property type="protein sequence ID" value="BAE46284.1"/>
    <property type="molecule type" value="Genomic_DNA"/>
</dbReference>
<name>Q3L929_RHOE4</name>
<feature type="transmembrane region" description="Helical" evidence="1">
    <location>
        <begin position="206"/>
        <end position="233"/>
    </location>
</feature>
<protein>
    <submittedName>
        <fullName evidence="2">Hypothetical membrane protein</fullName>
    </submittedName>
</protein>
<evidence type="ECO:0000313" key="3">
    <source>
        <dbReference type="Proteomes" id="UP000002204"/>
    </source>
</evidence>